<feature type="compositionally biased region" description="Low complexity" evidence="1">
    <location>
        <begin position="7"/>
        <end position="19"/>
    </location>
</feature>
<name>A0AAD4Q4F7_9EURO</name>
<gene>
    <name evidence="2" type="ORF">BGW36DRAFT_457519</name>
</gene>
<dbReference type="GeneID" id="70252263"/>
<accession>A0AAD4Q4F7</accession>
<organism evidence="2 3">
    <name type="scientific">Talaromyces proteolyticus</name>
    <dbReference type="NCBI Taxonomy" id="1131652"/>
    <lineage>
        <taxon>Eukaryota</taxon>
        <taxon>Fungi</taxon>
        <taxon>Dikarya</taxon>
        <taxon>Ascomycota</taxon>
        <taxon>Pezizomycotina</taxon>
        <taxon>Eurotiomycetes</taxon>
        <taxon>Eurotiomycetidae</taxon>
        <taxon>Eurotiales</taxon>
        <taxon>Trichocomaceae</taxon>
        <taxon>Talaromyces</taxon>
        <taxon>Talaromyces sect. Bacilispori</taxon>
    </lineage>
</organism>
<comment type="caution">
    <text evidence="2">The sequence shown here is derived from an EMBL/GenBank/DDBJ whole genome shotgun (WGS) entry which is preliminary data.</text>
</comment>
<evidence type="ECO:0000256" key="1">
    <source>
        <dbReference type="SAM" id="MobiDB-lite"/>
    </source>
</evidence>
<evidence type="ECO:0000313" key="2">
    <source>
        <dbReference type="EMBL" id="KAH8703191.1"/>
    </source>
</evidence>
<keyword evidence="3" id="KW-1185">Reference proteome</keyword>
<dbReference type="RefSeq" id="XP_046076209.1">
    <property type="nucleotide sequence ID" value="XM_046221976.1"/>
</dbReference>
<feature type="region of interest" description="Disordered" evidence="1">
    <location>
        <begin position="1"/>
        <end position="37"/>
    </location>
</feature>
<dbReference type="EMBL" id="JAJTJA010000002">
    <property type="protein sequence ID" value="KAH8703191.1"/>
    <property type="molecule type" value="Genomic_DNA"/>
</dbReference>
<proteinExistence type="predicted"/>
<sequence>MQIRMDTAPGPSATTPSPANKDGEGPPRMRWPTDPWEKDFRPSLANMSMEELRADIDYNFGSVVKVSDDDLRWAQSKEHAERLRPFYQWMALEKERGLEKEINNFPIGCKIAEYHDHVINILSQKAPDLVDRYKALARLNKGEDFSMKRRVKF</sequence>
<protein>
    <submittedName>
        <fullName evidence="2">Uncharacterized protein</fullName>
    </submittedName>
</protein>
<evidence type="ECO:0000313" key="3">
    <source>
        <dbReference type="Proteomes" id="UP001201262"/>
    </source>
</evidence>
<dbReference type="AlphaFoldDB" id="A0AAD4Q4F7"/>
<dbReference type="Proteomes" id="UP001201262">
    <property type="component" value="Unassembled WGS sequence"/>
</dbReference>
<reference evidence="2" key="1">
    <citation type="submission" date="2021-12" db="EMBL/GenBank/DDBJ databases">
        <title>Convergent genome expansion in fungi linked to evolution of root-endophyte symbiosis.</title>
        <authorList>
            <consortium name="DOE Joint Genome Institute"/>
            <person name="Ke Y.-H."/>
            <person name="Bonito G."/>
            <person name="Liao H.-L."/>
            <person name="Looney B."/>
            <person name="Rojas-Flechas A."/>
            <person name="Nash J."/>
            <person name="Hameed K."/>
            <person name="Schadt C."/>
            <person name="Martin F."/>
            <person name="Crous P.W."/>
            <person name="Miettinen O."/>
            <person name="Magnuson J.K."/>
            <person name="Labbe J."/>
            <person name="Jacobson D."/>
            <person name="Doktycz M.J."/>
            <person name="Veneault-Fourrey C."/>
            <person name="Kuo A."/>
            <person name="Mondo S."/>
            <person name="Calhoun S."/>
            <person name="Riley R."/>
            <person name="Ohm R."/>
            <person name="LaButti K."/>
            <person name="Andreopoulos B."/>
            <person name="Pangilinan J."/>
            <person name="Nolan M."/>
            <person name="Tritt A."/>
            <person name="Clum A."/>
            <person name="Lipzen A."/>
            <person name="Daum C."/>
            <person name="Barry K."/>
            <person name="Grigoriev I.V."/>
            <person name="Vilgalys R."/>
        </authorList>
    </citation>
    <scope>NUCLEOTIDE SEQUENCE</scope>
    <source>
        <strain evidence="2">PMI_201</strain>
    </source>
</reference>